<dbReference type="EMBL" id="JAAGXA010000004">
    <property type="protein sequence ID" value="NEN78242.1"/>
    <property type="molecule type" value="Genomic_DNA"/>
</dbReference>
<sequence>MTMQPPAPYGTPPTPPPGPVPSGRRRGGTLPWILVAVLTVVALVLGVLLVLQAVGGDDAGDGRGFASPEEAIEFSTESLADGDAEAALSAWSAGEQARGSDFVGSLEYLEAYAPYNPNILPGDDDFFAGLGGVAREGGAADQIRRLTYSLLVPDLSQDQVTPLSDDDAPSAQELRDDLDSGRLAGLSAQRIERLEGPERLTETYERAAELVGADERREYLVLYEWEGETYLGAVGVLRYDDEWSIDAFSAPIANVSVGIVTPASEDDFDEALASVADLGD</sequence>
<evidence type="ECO:0000313" key="3">
    <source>
        <dbReference type="EMBL" id="NEN78242.1"/>
    </source>
</evidence>
<protein>
    <submittedName>
        <fullName evidence="3">Uncharacterized protein</fullName>
    </submittedName>
</protein>
<reference evidence="3 4" key="1">
    <citation type="journal article" date="2014" name="Int. J. Syst. Evol. Microbiol.">
        <title>Nocardioides zeae sp. nov., isolated from the stem of Zea mays.</title>
        <authorList>
            <person name="Glaeser S.P."/>
            <person name="McInroy J.A."/>
            <person name="Busse H.J."/>
            <person name="Kampfer P."/>
        </authorList>
    </citation>
    <scope>NUCLEOTIDE SEQUENCE [LARGE SCALE GENOMIC DNA]</scope>
    <source>
        <strain evidence="3 4">JCM 30728</strain>
    </source>
</reference>
<evidence type="ECO:0000313" key="4">
    <source>
        <dbReference type="Proteomes" id="UP000468687"/>
    </source>
</evidence>
<evidence type="ECO:0000256" key="2">
    <source>
        <dbReference type="SAM" id="Phobius"/>
    </source>
</evidence>
<dbReference type="Proteomes" id="UP000468687">
    <property type="component" value="Unassembled WGS sequence"/>
</dbReference>
<feature type="transmembrane region" description="Helical" evidence="2">
    <location>
        <begin position="30"/>
        <end position="51"/>
    </location>
</feature>
<keyword evidence="2" id="KW-0472">Membrane</keyword>
<organism evidence="3 4">
    <name type="scientific">Nocardioides zeae</name>
    <dbReference type="NCBI Taxonomy" id="1457234"/>
    <lineage>
        <taxon>Bacteria</taxon>
        <taxon>Bacillati</taxon>
        <taxon>Actinomycetota</taxon>
        <taxon>Actinomycetes</taxon>
        <taxon>Propionibacteriales</taxon>
        <taxon>Nocardioidaceae</taxon>
        <taxon>Nocardioides</taxon>
    </lineage>
</organism>
<feature type="region of interest" description="Disordered" evidence="1">
    <location>
        <begin position="1"/>
        <end position="24"/>
    </location>
</feature>
<gene>
    <name evidence="3" type="ORF">G3T38_08130</name>
</gene>
<keyword evidence="2" id="KW-0812">Transmembrane</keyword>
<comment type="caution">
    <text evidence="3">The sequence shown here is derived from an EMBL/GenBank/DDBJ whole genome shotgun (WGS) entry which is preliminary data.</text>
</comment>
<feature type="compositionally biased region" description="Pro residues" evidence="1">
    <location>
        <begin position="1"/>
        <end position="20"/>
    </location>
</feature>
<accession>A0A6P0HHS7</accession>
<proteinExistence type="predicted"/>
<dbReference type="RefSeq" id="WP_163771713.1">
    <property type="nucleotide sequence ID" value="NZ_JAAGXA010000004.1"/>
</dbReference>
<evidence type="ECO:0000256" key="1">
    <source>
        <dbReference type="SAM" id="MobiDB-lite"/>
    </source>
</evidence>
<name>A0A6P0HHS7_9ACTN</name>
<keyword evidence="4" id="KW-1185">Reference proteome</keyword>
<dbReference type="AlphaFoldDB" id="A0A6P0HHS7"/>
<keyword evidence="2" id="KW-1133">Transmembrane helix</keyword>